<accession>A0A8F1MBT2</accession>
<sequence length="123" mass="14258">MVWPRWLEKAVGYTQTAWLTRLAIKKRLRSIKKQPPQHHMSNNLQEYSDSEDNGKGSSKRISPKAIEKYSMTDNDVKKIQKKPRTVEKVTPAYSMYGVLYAKSSASNKKFGPERNRENSIKLE</sequence>
<feature type="region of interest" description="Disordered" evidence="1">
    <location>
        <begin position="30"/>
        <end position="84"/>
    </location>
</feature>
<dbReference type="EMBL" id="CP076460">
    <property type="protein sequence ID" value="QWQ32505.1"/>
    <property type="molecule type" value="Genomic_DNA"/>
</dbReference>
<dbReference type="KEGG" id="mnd:KOY48_01435"/>
<gene>
    <name evidence="2" type="ORF">KOY48_01435</name>
</gene>
<keyword evidence="3" id="KW-1185">Reference proteome</keyword>
<evidence type="ECO:0000313" key="2">
    <source>
        <dbReference type="EMBL" id="QWQ32505.1"/>
    </source>
</evidence>
<evidence type="ECO:0000313" key="3">
    <source>
        <dbReference type="Proteomes" id="UP000679129"/>
    </source>
</evidence>
<name>A0A8F1MBT2_9BACT</name>
<evidence type="ECO:0000256" key="1">
    <source>
        <dbReference type="SAM" id="MobiDB-lite"/>
    </source>
</evidence>
<dbReference type="AlphaFoldDB" id="A0A8F1MBT2"/>
<protein>
    <submittedName>
        <fullName evidence="2">Uncharacterized protein</fullName>
    </submittedName>
</protein>
<organism evidence="2 3">
    <name type="scientific">Candidatus Minimicrobia naudis</name>
    <dbReference type="NCBI Taxonomy" id="2841263"/>
    <lineage>
        <taxon>Bacteria</taxon>
        <taxon>Candidatus Saccharimonadota</taxon>
        <taxon>Candidatus Saccharimonadota incertae sedis</taxon>
        <taxon>Candidatus Minimicrobia</taxon>
    </lineage>
</organism>
<proteinExistence type="predicted"/>
<reference evidence="2" key="1">
    <citation type="submission" date="2021-06" db="EMBL/GenBank/DDBJ databases">
        <title>An adapted protocol for Saccharibacteria cultivation: two new species join this phylum of Candidate Phyla Radiations.</title>
        <authorList>
            <person name="Ibrahim A."/>
            <person name="Maatouk M."/>
            <person name="Zgheib R."/>
            <person name="Haddad G."/>
            <person name="Bou Khalil J."/>
            <person name="Raoult D."/>
            <person name="Bittar F."/>
        </authorList>
    </citation>
    <scope>NUCLEOTIDE SEQUENCE</scope>
    <source>
        <strain evidence="2">IHU1</strain>
    </source>
</reference>
<dbReference type="Proteomes" id="UP000679129">
    <property type="component" value="Chromosome"/>
</dbReference>